<dbReference type="PANTHER" id="PTHR10775:SF182">
    <property type="entry name" value="TRANSPOSON, EN_SPM-LIKE, TRANSPOSASE-ASSOCIATED DOMAIN PROTEIN-RELATED"/>
    <property type="match status" value="1"/>
</dbReference>
<name>A0AAW2P346_SESRA</name>
<dbReference type="AlphaFoldDB" id="A0AAW2P346"/>
<gene>
    <name evidence="2" type="ORF">Sradi_4147000</name>
</gene>
<protein>
    <recommendedName>
        <fullName evidence="1">Transposase-associated domain-containing protein</fullName>
    </recommendedName>
</protein>
<dbReference type="EMBL" id="JACGWJ010000018">
    <property type="protein sequence ID" value="KAL0349978.1"/>
    <property type="molecule type" value="Genomic_DNA"/>
</dbReference>
<reference evidence="2" key="1">
    <citation type="submission" date="2020-06" db="EMBL/GenBank/DDBJ databases">
        <authorList>
            <person name="Li T."/>
            <person name="Hu X."/>
            <person name="Zhang T."/>
            <person name="Song X."/>
            <person name="Zhang H."/>
            <person name="Dai N."/>
            <person name="Sheng W."/>
            <person name="Hou X."/>
            <person name="Wei L."/>
        </authorList>
    </citation>
    <scope>NUCLEOTIDE SEQUENCE</scope>
    <source>
        <strain evidence="2">G02</strain>
        <tissue evidence="2">Leaf</tissue>
    </source>
</reference>
<dbReference type="Pfam" id="PF02992">
    <property type="entry name" value="Transposase_21"/>
    <property type="match status" value="1"/>
</dbReference>
<accession>A0AAW2P346</accession>
<sequence>MYNKNIQGRAGLTPEFENGVKTFIEWAKGHCGHMDGDKIRCSCQKCKNTKFETPDKVSYHLYMRGFMPNILIGLRIARRACMIILRLRLSFQCRSSEPQLAMLRNIAPDHTLSGDYYSTKLVKNLGLPVEKIDAYKNGCKLYWKDDVDLEYCKFCRDARYSFLEGETYTGRSPRMLSLGNYHLLPIYRGCILQGRVMTYIRQRRGEKRLINVYLELLIEELRQLWHVGVRTYDHARDNAFIMWAALMWTVNDLHAYGMAVSDHKWTKKSIFWDLPYWLTLLMQYILDVMHIEKNVFNNIFNMVMDIKGKTKDNMNARRDLKIICNRQELELNEHRVNVMPKAVYTLAKEQKRGVCEWIRGLKFPEEYTSNLACCFDMKKLRMHGMKSHNCHVFM</sequence>
<dbReference type="Pfam" id="PF13963">
    <property type="entry name" value="Transpos_assoc"/>
    <property type="match status" value="1"/>
</dbReference>
<organism evidence="2">
    <name type="scientific">Sesamum radiatum</name>
    <name type="common">Black benniseed</name>
    <dbReference type="NCBI Taxonomy" id="300843"/>
    <lineage>
        <taxon>Eukaryota</taxon>
        <taxon>Viridiplantae</taxon>
        <taxon>Streptophyta</taxon>
        <taxon>Embryophyta</taxon>
        <taxon>Tracheophyta</taxon>
        <taxon>Spermatophyta</taxon>
        <taxon>Magnoliopsida</taxon>
        <taxon>eudicotyledons</taxon>
        <taxon>Gunneridae</taxon>
        <taxon>Pentapetalae</taxon>
        <taxon>asterids</taxon>
        <taxon>lamiids</taxon>
        <taxon>Lamiales</taxon>
        <taxon>Pedaliaceae</taxon>
        <taxon>Sesamum</taxon>
    </lineage>
</organism>
<evidence type="ECO:0000313" key="2">
    <source>
        <dbReference type="EMBL" id="KAL0349978.1"/>
    </source>
</evidence>
<reference evidence="2" key="2">
    <citation type="journal article" date="2024" name="Plant">
        <title>Genomic evolution and insights into agronomic trait innovations of Sesamum species.</title>
        <authorList>
            <person name="Miao H."/>
            <person name="Wang L."/>
            <person name="Qu L."/>
            <person name="Liu H."/>
            <person name="Sun Y."/>
            <person name="Le M."/>
            <person name="Wang Q."/>
            <person name="Wei S."/>
            <person name="Zheng Y."/>
            <person name="Lin W."/>
            <person name="Duan Y."/>
            <person name="Cao H."/>
            <person name="Xiong S."/>
            <person name="Wang X."/>
            <person name="Wei L."/>
            <person name="Li C."/>
            <person name="Ma Q."/>
            <person name="Ju M."/>
            <person name="Zhao R."/>
            <person name="Li G."/>
            <person name="Mu C."/>
            <person name="Tian Q."/>
            <person name="Mei H."/>
            <person name="Zhang T."/>
            <person name="Gao T."/>
            <person name="Zhang H."/>
        </authorList>
    </citation>
    <scope>NUCLEOTIDE SEQUENCE</scope>
    <source>
        <strain evidence="2">G02</strain>
    </source>
</reference>
<dbReference type="InterPro" id="IPR029480">
    <property type="entry name" value="Transpos_assoc"/>
</dbReference>
<evidence type="ECO:0000259" key="1">
    <source>
        <dbReference type="Pfam" id="PF13963"/>
    </source>
</evidence>
<proteinExistence type="predicted"/>
<feature type="domain" description="Transposase-associated" evidence="1">
    <location>
        <begin position="10"/>
        <end position="69"/>
    </location>
</feature>
<dbReference type="InterPro" id="IPR004242">
    <property type="entry name" value="Transposase_21"/>
</dbReference>
<comment type="caution">
    <text evidence="2">The sequence shown here is derived from an EMBL/GenBank/DDBJ whole genome shotgun (WGS) entry which is preliminary data.</text>
</comment>
<dbReference type="PANTHER" id="PTHR10775">
    <property type="entry name" value="OS08G0208400 PROTEIN"/>
    <property type="match status" value="1"/>
</dbReference>